<dbReference type="Pfam" id="PF12697">
    <property type="entry name" value="Abhydrolase_6"/>
    <property type="match status" value="1"/>
</dbReference>
<evidence type="ECO:0000313" key="2">
    <source>
        <dbReference type="EMBL" id="PYH88022.1"/>
    </source>
</evidence>
<dbReference type="GO" id="GO:0016020">
    <property type="term" value="C:membrane"/>
    <property type="evidence" value="ECO:0007669"/>
    <property type="project" value="TreeGrafter"/>
</dbReference>
<dbReference type="AlphaFoldDB" id="A0A319EAA8"/>
<dbReference type="InterPro" id="IPR029058">
    <property type="entry name" value="AB_hydrolase_fold"/>
</dbReference>
<dbReference type="OrthoDB" id="8119704at2759"/>
<dbReference type="GO" id="GO:0016787">
    <property type="term" value="F:hydrolase activity"/>
    <property type="evidence" value="ECO:0007669"/>
    <property type="project" value="UniProtKB-KW"/>
</dbReference>
<dbReference type="Proteomes" id="UP000247810">
    <property type="component" value="Unassembled WGS sequence"/>
</dbReference>
<dbReference type="SUPFAM" id="SSF53474">
    <property type="entry name" value="alpha/beta-Hydrolases"/>
    <property type="match status" value="1"/>
</dbReference>
<organism evidence="2 3">
    <name type="scientific">Aspergillus ellipticus CBS 707.79</name>
    <dbReference type="NCBI Taxonomy" id="1448320"/>
    <lineage>
        <taxon>Eukaryota</taxon>
        <taxon>Fungi</taxon>
        <taxon>Dikarya</taxon>
        <taxon>Ascomycota</taxon>
        <taxon>Pezizomycotina</taxon>
        <taxon>Eurotiomycetes</taxon>
        <taxon>Eurotiomycetidae</taxon>
        <taxon>Eurotiales</taxon>
        <taxon>Aspergillaceae</taxon>
        <taxon>Aspergillus</taxon>
        <taxon>Aspergillus subgen. Circumdati</taxon>
    </lineage>
</organism>
<evidence type="ECO:0000259" key="1">
    <source>
        <dbReference type="Pfam" id="PF12697"/>
    </source>
</evidence>
<reference evidence="2 3" key="1">
    <citation type="submission" date="2018-02" db="EMBL/GenBank/DDBJ databases">
        <title>The genomes of Aspergillus section Nigri reveals drivers in fungal speciation.</title>
        <authorList>
            <consortium name="DOE Joint Genome Institute"/>
            <person name="Vesth T.C."/>
            <person name="Nybo J."/>
            <person name="Theobald S."/>
            <person name="Brandl J."/>
            <person name="Frisvad J.C."/>
            <person name="Nielsen K.F."/>
            <person name="Lyhne E.K."/>
            <person name="Kogle M.E."/>
            <person name="Kuo A."/>
            <person name="Riley R."/>
            <person name="Clum A."/>
            <person name="Nolan M."/>
            <person name="Lipzen A."/>
            <person name="Salamov A."/>
            <person name="Henrissat B."/>
            <person name="Wiebenga A."/>
            <person name="De vries R.P."/>
            <person name="Grigoriev I.V."/>
            <person name="Mortensen U.H."/>
            <person name="Andersen M.R."/>
            <person name="Baker S.E."/>
        </authorList>
    </citation>
    <scope>NUCLEOTIDE SEQUENCE [LARGE SCALE GENOMIC DNA]</scope>
    <source>
        <strain evidence="2 3">CBS 707.79</strain>
    </source>
</reference>
<dbReference type="VEuPathDB" id="FungiDB:BO71DRAFT_404163"/>
<dbReference type="Gene3D" id="3.40.50.1820">
    <property type="entry name" value="alpha/beta hydrolase"/>
    <property type="match status" value="1"/>
</dbReference>
<gene>
    <name evidence="2" type="ORF">BO71DRAFT_404163</name>
</gene>
<dbReference type="STRING" id="1448320.A0A319EAA8"/>
<keyword evidence="3" id="KW-1185">Reference proteome</keyword>
<keyword evidence="2" id="KW-0378">Hydrolase</keyword>
<protein>
    <submittedName>
        <fullName evidence="2">Alpha/beta-hydrolase</fullName>
    </submittedName>
</protein>
<accession>A0A319EAA8</accession>
<dbReference type="InterPro" id="IPR000073">
    <property type="entry name" value="AB_hydrolase_1"/>
</dbReference>
<evidence type="ECO:0000313" key="3">
    <source>
        <dbReference type="Proteomes" id="UP000247810"/>
    </source>
</evidence>
<proteinExistence type="predicted"/>
<dbReference type="PANTHER" id="PTHR43798:SF33">
    <property type="entry name" value="HYDROLASE, PUTATIVE (AFU_ORTHOLOGUE AFUA_2G14860)-RELATED"/>
    <property type="match status" value="1"/>
</dbReference>
<name>A0A319EAA8_9EURO</name>
<dbReference type="EMBL" id="KZ826136">
    <property type="protein sequence ID" value="PYH88022.1"/>
    <property type="molecule type" value="Genomic_DNA"/>
</dbReference>
<dbReference type="InterPro" id="IPR050266">
    <property type="entry name" value="AB_hydrolase_sf"/>
</dbReference>
<feature type="domain" description="AB hydrolase-1" evidence="1">
    <location>
        <begin position="39"/>
        <end position="305"/>
    </location>
</feature>
<sequence>MHMLHRMLSPATRLSYLTNRVIDPSSPPRTHAPITHLALMIHGWGCRATHYEPLIAYLTSQGSSPAEGSLYLAVDLPGHGQSSGSALPEPERGGVAELVLRLGEEVLRSWGLRFDQVEVLVYGHSMGTRTALEICARLTGAVSHLVLLDGSWSGDSTPPGLNLEEVHERAVIFKGAVQERLGLYFGPRTSREFELETREGFRALNFEYALRMGYWYNVFDTGATAVLDELNTRNRELVAAGRRPTKVLVVQSQEAQGPGGRHSIKKGETTLYMGFLRAHLAREWLQEWVIEDASHYPHVDDVEEVGPVIEGFLRN</sequence>
<dbReference type="PANTHER" id="PTHR43798">
    <property type="entry name" value="MONOACYLGLYCEROL LIPASE"/>
    <property type="match status" value="1"/>
</dbReference>